<dbReference type="PANTHER" id="PTHR10146">
    <property type="entry name" value="PROLINE SYNTHETASE CO-TRANSCRIBED BACTERIAL HOMOLOG PROTEIN"/>
    <property type="match status" value="1"/>
</dbReference>
<dbReference type="HAMAP" id="MF_02087">
    <property type="entry name" value="PLP_homeostasis"/>
    <property type="match status" value="1"/>
</dbReference>
<comment type="similarity">
    <text evidence="2 4">Belongs to the pyridoxal phosphate-binding protein YggS/PROSC family.</text>
</comment>
<proteinExistence type="inferred from homology"/>
<dbReference type="PROSITE" id="PS01211">
    <property type="entry name" value="UPF0001"/>
    <property type="match status" value="1"/>
</dbReference>
<gene>
    <name evidence="6" type="ORF">ZMTM_19980</name>
</gene>
<evidence type="ECO:0000313" key="7">
    <source>
        <dbReference type="Proteomes" id="UP000826722"/>
    </source>
</evidence>
<organism evidence="6 7">
    <name type="scientific">Methyloradius palustris</name>
    <dbReference type="NCBI Taxonomy" id="2778876"/>
    <lineage>
        <taxon>Bacteria</taxon>
        <taxon>Pseudomonadati</taxon>
        <taxon>Pseudomonadota</taxon>
        <taxon>Betaproteobacteria</taxon>
        <taxon>Nitrosomonadales</taxon>
        <taxon>Methylophilaceae</taxon>
        <taxon>Methyloradius</taxon>
    </lineage>
</organism>
<name>A0A8D5JX34_9PROT</name>
<dbReference type="KEGG" id="mpau:ZMTM_19980"/>
<feature type="modified residue" description="N6-(pyridoxal phosphate)lysine" evidence="2 3">
    <location>
        <position position="36"/>
    </location>
</feature>
<evidence type="ECO:0000256" key="1">
    <source>
        <dbReference type="ARBA" id="ARBA00022898"/>
    </source>
</evidence>
<evidence type="ECO:0000256" key="4">
    <source>
        <dbReference type="RuleBase" id="RU004514"/>
    </source>
</evidence>
<dbReference type="InterPro" id="IPR011078">
    <property type="entry name" value="PyrdxlP_homeostasis"/>
</dbReference>
<evidence type="ECO:0000259" key="5">
    <source>
        <dbReference type="Pfam" id="PF01168"/>
    </source>
</evidence>
<sequence length="230" mass="25152">MNTIADRLQAVRTSIAKAALKAGRNIDTVILLAVSKAHSATACQEAFASGQRHFGENYLQEAIQKQADLKNLPITWHFIGPIQSNKTQLIAQHFDWVHGVDRLKIAERLNAARPENMPPLQICIQINVSNEETKSGVSVEDAPMLADAISKLPHLKLRGLMAIPAPTNSVELQQKQFRIVSQCFDALVKQGYAIDTLSMGMSDDFEMAIVEGATIVRIGSAIFGARSYAS</sequence>
<comment type="cofactor">
    <cofactor evidence="3">
        <name>pyridoxal 5'-phosphate</name>
        <dbReference type="ChEBI" id="CHEBI:597326"/>
    </cofactor>
</comment>
<dbReference type="GO" id="GO:0030170">
    <property type="term" value="F:pyridoxal phosphate binding"/>
    <property type="evidence" value="ECO:0007669"/>
    <property type="project" value="UniProtKB-UniRule"/>
</dbReference>
<reference evidence="6" key="1">
    <citation type="journal article" date="2021" name="Arch. Microbiol.">
        <title>Methyloradius palustris gen. nov., sp. nov., a methanol-oxidizing bacterium isolated from snow.</title>
        <authorList>
            <person name="Miyadera T."/>
            <person name="Kojima H."/>
            <person name="Fukui M."/>
        </authorList>
    </citation>
    <scope>NUCLEOTIDE SEQUENCE</scope>
    <source>
        <strain evidence="6">Zm11</strain>
    </source>
</reference>
<dbReference type="CDD" id="cd06824">
    <property type="entry name" value="PLPDE_III_Yggs_like"/>
    <property type="match status" value="1"/>
</dbReference>
<dbReference type="InterPro" id="IPR029066">
    <property type="entry name" value="PLP-binding_barrel"/>
</dbReference>
<dbReference type="InterPro" id="IPR001608">
    <property type="entry name" value="Ala_racemase_N"/>
</dbReference>
<comment type="function">
    <text evidence="2">Pyridoxal 5'-phosphate (PLP)-binding protein, which is involved in PLP homeostasis.</text>
</comment>
<dbReference type="PIRSF" id="PIRSF004848">
    <property type="entry name" value="YBL036c_PLPDEIII"/>
    <property type="match status" value="1"/>
</dbReference>
<dbReference type="EMBL" id="AP024110">
    <property type="protein sequence ID" value="BCM25739.1"/>
    <property type="molecule type" value="Genomic_DNA"/>
</dbReference>
<protein>
    <recommendedName>
        <fullName evidence="2">Pyridoxal phosphate homeostasis protein</fullName>
        <shortName evidence="2">PLP homeostasis protein</shortName>
    </recommendedName>
</protein>
<dbReference type="Proteomes" id="UP000826722">
    <property type="component" value="Chromosome"/>
</dbReference>
<dbReference type="AlphaFoldDB" id="A0A8D5JX34"/>
<keyword evidence="7" id="KW-1185">Reference proteome</keyword>
<dbReference type="PANTHER" id="PTHR10146:SF14">
    <property type="entry name" value="PYRIDOXAL PHOSPHATE HOMEOSTASIS PROTEIN"/>
    <property type="match status" value="1"/>
</dbReference>
<keyword evidence="1 2" id="KW-0663">Pyridoxal phosphate</keyword>
<dbReference type="Gene3D" id="3.20.20.10">
    <property type="entry name" value="Alanine racemase"/>
    <property type="match status" value="1"/>
</dbReference>
<dbReference type="SUPFAM" id="SSF51419">
    <property type="entry name" value="PLP-binding barrel"/>
    <property type="match status" value="1"/>
</dbReference>
<evidence type="ECO:0000313" key="6">
    <source>
        <dbReference type="EMBL" id="BCM25739.1"/>
    </source>
</evidence>
<dbReference type="NCBIfam" id="TIGR00044">
    <property type="entry name" value="YggS family pyridoxal phosphate-dependent enzyme"/>
    <property type="match status" value="1"/>
</dbReference>
<dbReference type="FunFam" id="3.20.20.10:FF:000018">
    <property type="entry name" value="Pyridoxal phosphate homeostasis protein"/>
    <property type="match status" value="1"/>
</dbReference>
<accession>A0A8D5JX34</accession>
<dbReference type="Pfam" id="PF01168">
    <property type="entry name" value="Ala_racemase_N"/>
    <property type="match status" value="1"/>
</dbReference>
<evidence type="ECO:0000256" key="2">
    <source>
        <dbReference type="HAMAP-Rule" id="MF_02087"/>
    </source>
</evidence>
<evidence type="ECO:0000256" key="3">
    <source>
        <dbReference type="PIRSR" id="PIRSR004848-1"/>
    </source>
</evidence>
<dbReference type="RefSeq" id="WP_221763800.1">
    <property type="nucleotide sequence ID" value="NZ_AP024110.1"/>
</dbReference>
<feature type="domain" description="Alanine racemase N-terminal" evidence="5">
    <location>
        <begin position="12"/>
        <end position="226"/>
    </location>
</feature>